<feature type="compositionally biased region" description="Polar residues" evidence="1">
    <location>
        <begin position="90"/>
        <end position="102"/>
    </location>
</feature>
<feature type="region of interest" description="Disordered" evidence="1">
    <location>
        <begin position="20"/>
        <end position="46"/>
    </location>
</feature>
<proteinExistence type="predicted"/>
<dbReference type="Proteomes" id="UP000823405">
    <property type="component" value="Unassembled WGS sequence"/>
</dbReference>
<evidence type="ECO:0000313" key="2">
    <source>
        <dbReference type="EMBL" id="KAG0282596.1"/>
    </source>
</evidence>
<organism evidence="2 3">
    <name type="scientific">Linnemannia gamsii</name>
    <dbReference type="NCBI Taxonomy" id="64522"/>
    <lineage>
        <taxon>Eukaryota</taxon>
        <taxon>Fungi</taxon>
        <taxon>Fungi incertae sedis</taxon>
        <taxon>Mucoromycota</taxon>
        <taxon>Mortierellomycotina</taxon>
        <taxon>Mortierellomycetes</taxon>
        <taxon>Mortierellales</taxon>
        <taxon>Mortierellaceae</taxon>
        <taxon>Linnemannia</taxon>
    </lineage>
</organism>
<gene>
    <name evidence="2" type="ORF">BGZ97_008926</name>
</gene>
<feature type="compositionally biased region" description="Basic and acidic residues" evidence="1">
    <location>
        <begin position="108"/>
        <end position="119"/>
    </location>
</feature>
<dbReference type="OrthoDB" id="2439090at2759"/>
<dbReference type="EMBL" id="JAAAIN010004165">
    <property type="protein sequence ID" value="KAG0282596.1"/>
    <property type="molecule type" value="Genomic_DNA"/>
</dbReference>
<evidence type="ECO:0000256" key="1">
    <source>
        <dbReference type="SAM" id="MobiDB-lite"/>
    </source>
</evidence>
<protein>
    <submittedName>
        <fullName evidence="2">Uncharacterized protein</fullName>
    </submittedName>
</protein>
<accession>A0A9P6QRI5</accession>
<name>A0A9P6QRI5_9FUNG</name>
<dbReference type="AlphaFoldDB" id="A0A9P6QRI5"/>
<reference evidence="2" key="1">
    <citation type="journal article" date="2020" name="Fungal Divers.">
        <title>Resolving the Mortierellaceae phylogeny through synthesis of multi-gene phylogenetics and phylogenomics.</title>
        <authorList>
            <person name="Vandepol N."/>
            <person name="Liber J."/>
            <person name="Desiro A."/>
            <person name="Na H."/>
            <person name="Kennedy M."/>
            <person name="Barry K."/>
            <person name="Grigoriev I.V."/>
            <person name="Miller A.N."/>
            <person name="O'Donnell K."/>
            <person name="Stajich J.E."/>
            <person name="Bonito G."/>
        </authorList>
    </citation>
    <scope>NUCLEOTIDE SEQUENCE</scope>
    <source>
        <strain evidence="2">NVP60</strain>
    </source>
</reference>
<sequence length="119" mass="12614">MTRQHSNYSQLLDDCSSSIYSTCSNSSSSPLISQPNTSTSTTATNKPKVTIQLRNIAMTPLLTTPTRANVLESLVPLSVSNVMPRIITSPRDSVLTSPTTTGAPGAMDEGKEGQKSAKN</sequence>
<feature type="compositionally biased region" description="Low complexity" evidence="1">
    <location>
        <begin position="20"/>
        <end position="38"/>
    </location>
</feature>
<evidence type="ECO:0000313" key="3">
    <source>
        <dbReference type="Proteomes" id="UP000823405"/>
    </source>
</evidence>
<feature type="region of interest" description="Disordered" evidence="1">
    <location>
        <begin position="89"/>
        <end position="119"/>
    </location>
</feature>
<keyword evidence="3" id="KW-1185">Reference proteome</keyword>
<comment type="caution">
    <text evidence="2">The sequence shown here is derived from an EMBL/GenBank/DDBJ whole genome shotgun (WGS) entry which is preliminary data.</text>
</comment>